<feature type="transmembrane region" description="Helical" evidence="10">
    <location>
        <begin position="67"/>
        <end position="84"/>
    </location>
</feature>
<name>A0A5C6LQH2_9BACT</name>
<comment type="caution">
    <text evidence="11">The sequence shown here is derived from an EMBL/GenBank/DDBJ whole genome shotgun (WGS) entry which is preliminary data.</text>
</comment>
<gene>
    <name evidence="11" type="ORF">FEF09_24690</name>
</gene>
<dbReference type="Pfam" id="PF04973">
    <property type="entry name" value="NMN_transporter"/>
    <property type="match status" value="1"/>
</dbReference>
<keyword evidence="6" id="KW-1003">Cell membrane</keyword>
<dbReference type="RefSeq" id="WP_146307600.1">
    <property type="nucleotide sequence ID" value="NZ_VOHS01000041.1"/>
</dbReference>
<dbReference type="PANTHER" id="PTHR36122:SF2">
    <property type="entry name" value="NICOTINAMIDE RIBOSIDE TRANSPORTER PNUC"/>
    <property type="match status" value="1"/>
</dbReference>
<evidence type="ECO:0000256" key="5">
    <source>
        <dbReference type="ARBA" id="ARBA00022448"/>
    </source>
</evidence>
<evidence type="ECO:0000256" key="2">
    <source>
        <dbReference type="ARBA" id="ARBA00004651"/>
    </source>
</evidence>
<reference evidence="11 12" key="1">
    <citation type="submission" date="2019-08" db="EMBL/GenBank/DDBJ databases">
        <title>Whole genome sequencing of chitin degrading bacteria Chitinophaga pinensis YS16.</title>
        <authorList>
            <person name="Singh R.P."/>
            <person name="Manchanda G."/>
            <person name="Maurya I.K."/>
            <person name="Joshi N.K."/>
            <person name="Srivastava A.K."/>
        </authorList>
    </citation>
    <scope>NUCLEOTIDE SEQUENCE [LARGE SCALE GENOMIC DNA]</scope>
    <source>
        <strain evidence="11 12">YS-16</strain>
    </source>
</reference>
<feature type="transmembrane region" description="Helical" evidence="10">
    <location>
        <begin position="162"/>
        <end position="178"/>
    </location>
</feature>
<evidence type="ECO:0000256" key="10">
    <source>
        <dbReference type="SAM" id="Phobius"/>
    </source>
</evidence>
<dbReference type="GO" id="GO:0034257">
    <property type="term" value="F:nicotinamide riboside transmembrane transporter activity"/>
    <property type="evidence" value="ECO:0007669"/>
    <property type="project" value="InterPro"/>
</dbReference>
<proteinExistence type="inferred from homology"/>
<evidence type="ECO:0000256" key="4">
    <source>
        <dbReference type="ARBA" id="ARBA00017522"/>
    </source>
</evidence>
<evidence type="ECO:0000256" key="9">
    <source>
        <dbReference type="ARBA" id="ARBA00023136"/>
    </source>
</evidence>
<dbReference type="InterPro" id="IPR006419">
    <property type="entry name" value="NMN_transpt_PnuC"/>
</dbReference>
<feature type="transmembrane region" description="Helical" evidence="10">
    <location>
        <begin position="136"/>
        <end position="155"/>
    </location>
</feature>
<dbReference type="NCBIfam" id="TIGR01528">
    <property type="entry name" value="NMN_trans_PnuC"/>
    <property type="match status" value="1"/>
</dbReference>
<comment type="subcellular location">
    <subcellularLocation>
        <location evidence="2">Cell membrane</location>
        <topology evidence="2">Multi-pass membrane protein</topology>
    </subcellularLocation>
</comment>
<feature type="transmembrane region" description="Helical" evidence="10">
    <location>
        <begin position="14"/>
        <end position="35"/>
    </location>
</feature>
<feature type="transmembrane region" description="Helical" evidence="10">
    <location>
        <begin position="104"/>
        <end position="124"/>
    </location>
</feature>
<evidence type="ECO:0000313" key="12">
    <source>
        <dbReference type="Proteomes" id="UP000318815"/>
    </source>
</evidence>
<dbReference type="OrthoDB" id="9791248at2"/>
<sequence>MTFFDVNDIAFSVLSYPVSYIELIGTLFGLISVYYASRANVLTWPTGIVNEIALFVLFFQVQLYADMLLQVFFLVVTVFGWYNWRNKTEELPVTRMTRPMTGIYGVALLLGTIAMGYTIQRFHIWMPQYFPLPATYPFADSFVMMASVLATFLLAKKRIETWVLWIVVDIVSVILYLIKEIYFLSLEYVVFLGLATFGLLQWRKQLKYA</sequence>
<dbReference type="Proteomes" id="UP000318815">
    <property type="component" value="Unassembled WGS sequence"/>
</dbReference>
<evidence type="ECO:0000256" key="8">
    <source>
        <dbReference type="ARBA" id="ARBA00022989"/>
    </source>
</evidence>
<evidence type="ECO:0000313" key="11">
    <source>
        <dbReference type="EMBL" id="TWV95139.1"/>
    </source>
</evidence>
<organism evidence="11 12">
    <name type="scientific">Chitinophaga pinensis</name>
    <dbReference type="NCBI Taxonomy" id="79329"/>
    <lineage>
        <taxon>Bacteria</taxon>
        <taxon>Pseudomonadati</taxon>
        <taxon>Bacteroidota</taxon>
        <taxon>Chitinophagia</taxon>
        <taxon>Chitinophagales</taxon>
        <taxon>Chitinophagaceae</taxon>
        <taxon>Chitinophaga</taxon>
    </lineage>
</organism>
<feature type="transmembrane region" description="Helical" evidence="10">
    <location>
        <begin position="184"/>
        <end position="202"/>
    </location>
</feature>
<keyword evidence="12" id="KW-1185">Reference proteome</keyword>
<evidence type="ECO:0000256" key="1">
    <source>
        <dbReference type="ARBA" id="ARBA00002672"/>
    </source>
</evidence>
<comment type="function">
    <text evidence="1">Required for nicotinamide riboside transport across the inner membrane.</text>
</comment>
<dbReference type="EMBL" id="VOHS01000041">
    <property type="protein sequence ID" value="TWV95139.1"/>
    <property type="molecule type" value="Genomic_DNA"/>
</dbReference>
<accession>A0A5C6LQH2</accession>
<dbReference type="PANTHER" id="PTHR36122">
    <property type="entry name" value="NICOTINAMIDE RIBOSIDE TRANSPORTER PNUC"/>
    <property type="match status" value="1"/>
</dbReference>
<keyword evidence="9 10" id="KW-0472">Membrane</keyword>
<evidence type="ECO:0000256" key="3">
    <source>
        <dbReference type="ARBA" id="ARBA00006669"/>
    </source>
</evidence>
<evidence type="ECO:0000256" key="7">
    <source>
        <dbReference type="ARBA" id="ARBA00022692"/>
    </source>
</evidence>
<keyword evidence="5" id="KW-0813">Transport</keyword>
<comment type="similarity">
    <text evidence="3">Belongs to the nicotinamide ribonucleoside (NR) uptake permease (TC 4.B.1) family.</text>
</comment>
<keyword evidence="8 10" id="KW-1133">Transmembrane helix</keyword>
<protein>
    <recommendedName>
        <fullName evidence="4">Nicotinamide riboside transporter PnuC</fullName>
    </recommendedName>
</protein>
<dbReference type="AlphaFoldDB" id="A0A5C6LQH2"/>
<dbReference type="GO" id="GO:0005886">
    <property type="term" value="C:plasma membrane"/>
    <property type="evidence" value="ECO:0007669"/>
    <property type="project" value="UniProtKB-SubCell"/>
</dbReference>
<evidence type="ECO:0000256" key="6">
    <source>
        <dbReference type="ARBA" id="ARBA00022475"/>
    </source>
</evidence>
<keyword evidence="7 10" id="KW-0812">Transmembrane</keyword>